<dbReference type="AlphaFoldDB" id="A0A4Y5MY71"/>
<keyword evidence="10 13" id="KW-0496">Mitochondrion</keyword>
<geneLocation type="mitochondrion" evidence="15"/>
<evidence type="ECO:0000256" key="12">
    <source>
        <dbReference type="ARBA" id="ARBA00024864"/>
    </source>
</evidence>
<accession>A0A4Y5MY71</accession>
<reference evidence="15" key="2">
    <citation type="journal article" date="2019" name="Int. J. Biol. Macromol.">
        <title>Comparative analysis of mitochondrial genomes among four species of muscid flies (Diptera: Muscidae) and its phylogenetic implications.</title>
        <authorList>
            <person name="Ren L."/>
            <person name="Shang Y."/>
            <person name="Yang L."/>
            <person name="Shen X."/>
            <person name="Chen W."/>
            <person name="Wang Y."/>
            <person name="Cai J."/>
            <person name="Guo Y."/>
        </authorList>
    </citation>
    <scope>NUCLEOTIDE SEQUENCE</scope>
</reference>
<keyword evidence="5 13" id="KW-0138">CF(0)</keyword>
<keyword evidence="9 13" id="KW-0406">Ion transport</keyword>
<keyword evidence="6 13" id="KW-0812">Transmembrane</keyword>
<sequence length="54" mass="6554">MPQMAPIGWLSLFIIFSMAFIMFNIMNYYSYMPSMPKSNLIDKKKSFNSYNWKW</sequence>
<dbReference type="RefSeq" id="YP_009663919.1">
    <property type="nucleotide sequence ID" value="NC_042953.1"/>
</dbReference>
<evidence type="ECO:0000256" key="9">
    <source>
        <dbReference type="ARBA" id="ARBA00023065"/>
    </source>
</evidence>
<evidence type="ECO:0000256" key="10">
    <source>
        <dbReference type="ARBA" id="ARBA00023128"/>
    </source>
</evidence>
<name>A0A4Y5MY71_9MUSC</name>
<keyword evidence="11 14" id="KW-0472">Membrane</keyword>
<dbReference type="GO" id="GO:0045259">
    <property type="term" value="C:proton-transporting ATP synthase complex"/>
    <property type="evidence" value="ECO:0007669"/>
    <property type="project" value="UniProtKB-KW"/>
</dbReference>
<evidence type="ECO:0000256" key="4">
    <source>
        <dbReference type="ARBA" id="ARBA00022448"/>
    </source>
</evidence>
<dbReference type="GO" id="GO:0015078">
    <property type="term" value="F:proton transmembrane transporter activity"/>
    <property type="evidence" value="ECO:0007669"/>
    <property type="project" value="InterPro"/>
</dbReference>
<gene>
    <name evidence="15" type="primary">ATP8</name>
</gene>
<evidence type="ECO:0000256" key="6">
    <source>
        <dbReference type="ARBA" id="ARBA00022692"/>
    </source>
</evidence>
<comment type="subcellular location">
    <subcellularLocation>
        <location evidence="1 13">Mitochondrion membrane</location>
        <topology evidence="1 13">Single-pass membrane protein</topology>
    </subcellularLocation>
</comment>
<evidence type="ECO:0000256" key="1">
    <source>
        <dbReference type="ARBA" id="ARBA00004304"/>
    </source>
</evidence>
<organism evidence="15">
    <name type="scientific">Synthesiomyia nudiseta</name>
    <dbReference type="NCBI Taxonomy" id="367286"/>
    <lineage>
        <taxon>Eukaryota</taxon>
        <taxon>Metazoa</taxon>
        <taxon>Ecdysozoa</taxon>
        <taxon>Arthropoda</taxon>
        <taxon>Hexapoda</taxon>
        <taxon>Insecta</taxon>
        <taxon>Pterygota</taxon>
        <taxon>Neoptera</taxon>
        <taxon>Endopterygota</taxon>
        <taxon>Diptera</taxon>
        <taxon>Brachycera</taxon>
        <taxon>Muscomorpha</taxon>
        <taxon>Muscoidea</taxon>
        <taxon>Muscidae</taxon>
        <taxon>Reinwardtiinae</taxon>
        <taxon>Synthesiomyia</taxon>
    </lineage>
</organism>
<evidence type="ECO:0000256" key="8">
    <source>
        <dbReference type="ARBA" id="ARBA00022989"/>
    </source>
</evidence>
<keyword evidence="7 13" id="KW-0375">Hydrogen ion transport</keyword>
<keyword evidence="8 14" id="KW-1133">Transmembrane helix</keyword>
<evidence type="ECO:0000256" key="13">
    <source>
        <dbReference type="RuleBase" id="RU003661"/>
    </source>
</evidence>
<evidence type="ECO:0000256" key="14">
    <source>
        <dbReference type="SAM" id="Phobius"/>
    </source>
</evidence>
<evidence type="ECO:0000256" key="3">
    <source>
        <dbReference type="ARBA" id="ARBA00011291"/>
    </source>
</evidence>
<dbReference type="InterPro" id="IPR001421">
    <property type="entry name" value="ATP8_metazoa"/>
</dbReference>
<evidence type="ECO:0000313" key="15">
    <source>
        <dbReference type="EMBL" id="QCW07952.1"/>
    </source>
</evidence>
<keyword evidence="4 13" id="KW-0813">Transport</keyword>
<dbReference type="CTD" id="4509"/>
<dbReference type="EMBL" id="MK007046">
    <property type="protein sequence ID" value="QCW07952.1"/>
    <property type="molecule type" value="Genomic_DNA"/>
</dbReference>
<comment type="function">
    <text evidence="12">Mitochondrial membrane ATP synthase (F(1)F(0) ATP synthase or Complex V) produces ATP from ADP in the presence of a proton gradient across the membrane which is generated by electron transport complexes of the respiratory chain. F-type ATPases consist of two structural domains, F(1) - containing the extramembraneous catalytic core and F(0) - containing the membrane proton channel, linked together by a central stalk and a peripheral stalk. During catalysis, ATP synthesis in the catalytic domain of F(1) is coupled via a rotary mechanism of the central stalk subunits to proton translocation. Part of the complex F(0) domain. Minor subunit located with subunit a in the membrane.</text>
</comment>
<evidence type="ECO:0000256" key="5">
    <source>
        <dbReference type="ARBA" id="ARBA00022547"/>
    </source>
</evidence>
<comment type="similarity">
    <text evidence="2 13">Belongs to the ATPase protein 8 family.</text>
</comment>
<evidence type="ECO:0000256" key="2">
    <source>
        <dbReference type="ARBA" id="ARBA00008892"/>
    </source>
</evidence>
<comment type="subunit">
    <text evidence="3">F-type ATPases have 2 components, CF(1) - the catalytic core - and CF(0) - the membrane proton channel.</text>
</comment>
<proteinExistence type="inferred from homology"/>
<dbReference type="GO" id="GO:0031966">
    <property type="term" value="C:mitochondrial membrane"/>
    <property type="evidence" value="ECO:0007669"/>
    <property type="project" value="UniProtKB-SubCell"/>
</dbReference>
<dbReference type="GeneID" id="40512888"/>
<reference evidence="15" key="1">
    <citation type="submission" date="2018-09" db="EMBL/GenBank/DDBJ databases">
        <authorList>
            <person name="GUO Y.-D."/>
            <person name="Shang Y.-J."/>
        </authorList>
    </citation>
    <scope>NUCLEOTIDE SEQUENCE</scope>
</reference>
<protein>
    <recommendedName>
        <fullName evidence="13">ATP synthase complex subunit 8</fullName>
    </recommendedName>
</protein>
<feature type="transmembrane region" description="Helical" evidence="14">
    <location>
        <begin position="6"/>
        <end position="29"/>
    </location>
</feature>
<evidence type="ECO:0000256" key="11">
    <source>
        <dbReference type="ARBA" id="ARBA00023136"/>
    </source>
</evidence>
<dbReference type="Pfam" id="PF00895">
    <property type="entry name" value="ATP-synt_8"/>
    <property type="match status" value="1"/>
</dbReference>
<evidence type="ECO:0000256" key="7">
    <source>
        <dbReference type="ARBA" id="ARBA00022781"/>
    </source>
</evidence>
<dbReference type="GO" id="GO:0015986">
    <property type="term" value="P:proton motive force-driven ATP synthesis"/>
    <property type="evidence" value="ECO:0007669"/>
    <property type="project" value="InterPro"/>
</dbReference>